<dbReference type="Pfam" id="PF13377">
    <property type="entry name" value="Peripla_BP_3"/>
    <property type="match status" value="1"/>
</dbReference>
<evidence type="ECO:0000256" key="2">
    <source>
        <dbReference type="ARBA" id="ARBA00023125"/>
    </source>
</evidence>
<dbReference type="CDD" id="cd06267">
    <property type="entry name" value="PBP1_LacI_sugar_binding-like"/>
    <property type="match status" value="1"/>
</dbReference>
<dbReference type="OrthoDB" id="4268837at2"/>
<evidence type="ECO:0000313" key="5">
    <source>
        <dbReference type="EMBL" id="ATG54309.1"/>
    </source>
</evidence>
<sequence length="359" mass="37357">MAASDGPPGVPTIYQVAERAGVSIATVSRTFGDPDKVAARTRDSVLEAARELRYVPAAAARALAVRRSKALGVVLPHIAGPYYAQLLVGFEIAASELGLSVVLVLSGPQENRPTAVLDLLGRVDGVAFMARSGADDQIVRQVSEVRPTVSVARGTVDGVDAFYAENRSTARELTEHLIGHGRRRIGFVGLPEDGSDIGRRHRGYLDALEDAGLAPAQHFPVPPIESAGFEVAEQLLAGRGGPESGQGIADLDALVCGNDELALAIIARLTAAGIDVPGDLAVTGWDDTVTARYLSPGLTTVRQEVAELGARAARRLADRIAGEDVQEPTTVASTLVLRDSCGCPPIEVSGASPPTGPTA</sequence>
<dbReference type="RefSeq" id="WP_096798778.1">
    <property type="nucleotide sequence ID" value="NZ_CP023564.1"/>
</dbReference>
<dbReference type="Pfam" id="PF00356">
    <property type="entry name" value="LacI"/>
    <property type="match status" value="1"/>
</dbReference>
<dbReference type="InterPro" id="IPR010982">
    <property type="entry name" value="Lambda_DNA-bd_dom_sf"/>
</dbReference>
<evidence type="ECO:0000313" key="6">
    <source>
        <dbReference type="Proteomes" id="UP000217889"/>
    </source>
</evidence>
<keyword evidence="6" id="KW-1185">Reference proteome</keyword>
<name>A0A291GVR9_9MICO</name>
<dbReference type="SUPFAM" id="SSF53822">
    <property type="entry name" value="Periplasmic binding protein-like I"/>
    <property type="match status" value="1"/>
</dbReference>
<dbReference type="KEGG" id="bgg:CFK41_05605"/>
<evidence type="ECO:0000256" key="1">
    <source>
        <dbReference type="ARBA" id="ARBA00023015"/>
    </source>
</evidence>
<feature type="domain" description="HTH lacI-type" evidence="4">
    <location>
        <begin position="11"/>
        <end position="65"/>
    </location>
</feature>
<keyword evidence="1" id="KW-0805">Transcription regulation</keyword>
<evidence type="ECO:0000256" key="3">
    <source>
        <dbReference type="ARBA" id="ARBA00023163"/>
    </source>
</evidence>
<dbReference type="SMART" id="SM00354">
    <property type="entry name" value="HTH_LACI"/>
    <property type="match status" value="1"/>
</dbReference>
<dbReference type="Proteomes" id="UP000217889">
    <property type="component" value="Chromosome"/>
</dbReference>
<dbReference type="Gene3D" id="1.10.260.40">
    <property type="entry name" value="lambda repressor-like DNA-binding domains"/>
    <property type="match status" value="1"/>
</dbReference>
<accession>A0A291GVR9</accession>
<reference evidence="5 6" key="1">
    <citation type="journal article" date="2014" name="Int. J. Syst. Evol. Microbiol.">
        <title>Brachybacterium ginsengisoli sp. nov., isolated from soil of a ginseng field.</title>
        <authorList>
            <person name="Hoang V.A."/>
            <person name="Kim Y.J."/>
            <person name="Nguyen N.L."/>
            <person name="Yang D.C."/>
        </authorList>
    </citation>
    <scope>NUCLEOTIDE SEQUENCE [LARGE SCALE GENOMIC DNA]</scope>
    <source>
        <strain evidence="5 6">DCY80</strain>
    </source>
</reference>
<dbReference type="InterPro" id="IPR000843">
    <property type="entry name" value="HTH_LacI"/>
</dbReference>
<dbReference type="GO" id="GO:0003700">
    <property type="term" value="F:DNA-binding transcription factor activity"/>
    <property type="evidence" value="ECO:0007669"/>
    <property type="project" value="TreeGrafter"/>
</dbReference>
<dbReference type="PANTHER" id="PTHR30146:SF109">
    <property type="entry name" value="HTH-TYPE TRANSCRIPTIONAL REGULATOR GALS"/>
    <property type="match status" value="1"/>
</dbReference>
<dbReference type="PROSITE" id="PS50932">
    <property type="entry name" value="HTH_LACI_2"/>
    <property type="match status" value="1"/>
</dbReference>
<dbReference type="AlphaFoldDB" id="A0A291GVR9"/>
<dbReference type="InterPro" id="IPR028082">
    <property type="entry name" value="Peripla_BP_I"/>
</dbReference>
<dbReference type="PANTHER" id="PTHR30146">
    <property type="entry name" value="LACI-RELATED TRANSCRIPTIONAL REPRESSOR"/>
    <property type="match status" value="1"/>
</dbReference>
<protein>
    <submittedName>
        <fullName evidence="5">LacI family transcriptional regulator</fullName>
    </submittedName>
</protein>
<dbReference type="EMBL" id="CP023564">
    <property type="protein sequence ID" value="ATG54309.1"/>
    <property type="molecule type" value="Genomic_DNA"/>
</dbReference>
<gene>
    <name evidence="5" type="ORF">CFK41_05605</name>
</gene>
<proteinExistence type="predicted"/>
<dbReference type="InterPro" id="IPR046335">
    <property type="entry name" value="LacI/GalR-like_sensor"/>
</dbReference>
<keyword evidence="3" id="KW-0804">Transcription</keyword>
<dbReference type="CDD" id="cd01392">
    <property type="entry name" value="HTH_LacI"/>
    <property type="match status" value="1"/>
</dbReference>
<dbReference type="Gene3D" id="3.40.50.2300">
    <property type="match status" value="2"/>
</dbReference>
<evidence type="ECO:0000259" key="4">
    <source>
        <dbReference type="PROSITE" id="PS50932"/>
    </source>
</evidence>
<keyword evidence="2" id="KW-0238">DNA-binding</keyword>
<organism evidence="5 6">
    <name type="scientific">Brachybacterium ginsengisoli</name>
    <dbReference type="NCBI Taxonomy" id="1331682"/>
    <lineage>
        <taxon>Bacteria</taxon>
        <taxon>Bacillati</taxon>
        <taxon>Actinomycetota</taxon>
        <taxon>Actinomycetes</taxon>
        <taxon>Micrococcales</taxon>
        <taxon>Dermabacteraceae</taxon>
        <taxon>Brachybacterium</taxon>
    </lineage>
</organism>
<dbReference type="GO" id="GO:0000976">
    <property type="term" value="F:transcription cis-regulatory region binding"/>
    <property type="evidence" value="ECO:0007669"/>
    <property type="project" value="TreeGrafter"/>
</dbReference>
<dbReference type="SUPFAM" id="SSF47413">
    <property type="entry name" value="lambda repressor-like DNA-binding domains"/>
    <property type="match status" value="1"/>
</dbReference>